<proteinExistence type="predicted"/>
<dbReference type="RefSeq" id="WP_035571060.1">
    <property type="nucleotide sequence ID" value="NZ_ARYH01000001.1"/>
</dbReference>
<dbReference type="SUPFAM" id="SSF54637">
    <property type="entry name" value="Thioesterase/thiol ester dehydrase-isomerase"/>
    <property type="match status" value="1"/>
</dbReference>
<dbReference type="InterPro" id="IPR029069">
    <property type="entry name" value="HotDog_dom_sf"/>
</dbReference>
<evidence type="ECO:0000313" key="1">
    <source>
        <dbReference type="EMBL" id="KCZ86223.1"/>
    </source>
</evidence>
<dbReference type="EMBL" id="ARYH01000001">
    <property type="protein sequence ID" value="KCZ86223.1"/>
    <property type="molecule type" value="Genomic_DNA"/>
</dbReference>
<dbReference type="AlphaFoldDB" id="A0A069E811"/>
<comment type="caution">
    <text evidence="1">The sequence shown here is derived from an EMBL/GenBank/DDBJ whole genome shotgun (WGS) entry which is preliminary data.</text>
</comment>
<dbReference type="OrthoDB" id="7597365at2"/>
<evidence type="ECO:0000313" key="2">
    <source>
        <dbReference type="Proteomes" id="UP000027446"/>
    </source>
</evidence>
<dbReference type="Gene3D" id="3.10.129.10">
    <property type="entry name" value="Hotdog Thioesterase"/>
    <property type="match status" value="1"/>
</dbReference>
<keyword evidence="2" id="KW-1185">Reference proteome</keyword>
<dbReference type="PATRIC" id="fig|1280949.3.peg.2265"/>
<accession>A0A069E811</accession>
<protein>
    <recommendedName>
        <fullName evidence="3">Thioesterase family protein</fullName>
    </recommendedName>
</protein>
<dbReference type="Pfam" id="PF13279">
    <property type="entry name" value="4HBT_2"/>
    <property type="match status" value="1"/>
</dbReference>
<reference evidence="1 2" key="1">
    <citation type="journal article" date="2014" name="Antonie Van Leeuwenhoek">
        <title>Hyphomonas beringensis sp. nov. and Hyphomonas chukchiensis sp. nov., isolated from surface seawater of the Bering Sea and Chukchi Sea.</title>
        <authorList>
            <person name="Li C."/>
            <person name="Lai Q."/>
            <person name="Li G."/>
            <person name="Dong C."/>
            <person name="Wang J."/>
            <person name="Liao Y."/>
            <person name="Shao Z."/>
        </authorList>
    </citation>
    <scope>NUCLEOTIDE SEQUENCE [LARGE SCALE GENOMIC DNA]</scope>
    <source>
        <strain evidence="1 2">MHS-3</strain>
    </source>
</reference>
<dbReference type="Proteomes" id="UP000027446">
    <property type="component" value="Unassembled WGS sequence"/>
</dbReference>
<evidence type="ECO:0008006" key="3">
    <source>
        <dbReference type="Google" id="ProtNLM"/>
    </source>
</evidence>
<dbReference type="eggNOG" id="COG0824">
    <property type="taxonomic scope" value="Bacteria"/>
</dbReference>
<gene>
    <name evidence="1" type="ORF">HAD_11070</name>
</gene>
<dbReference type="CDD" id="cd00586">
    <property type="entry name" value="4HBT"/>
    <property type="match status" value="1"/>
</dbReference>
<name>A0A069E811_9PROT</name>
<dbReference type="STRING" id="1280949.HAD_11070"/>
<organism evidence="1 2">
    <name type="scientific">Hyphomonas adhaerens MHS-3</name>
    <dbReference type="NCBI Taxonomy" id="1280949"/>
    <lineage>
        <taxon>Bacteria</taxon>
        <taxon>Pseudomonadati</taxon>
        <taxon>Pseudomonadota</taxon>
        <taxon>Alphaproteobacteria</taxon>
        <taxon>Hyphomonadales</taxon>
        <taxon>Hyphomonadaceae</taxon>
        <taxon>Hyphomonas</taxon>
    </lineage>
</organism>
<sequence length="133" mass="14929">MISIYKGVAHPWLCDVMGHMTTRHYIAMFDDGSYHFLNEVFGWKPEDASAPGWVDVKQVIEYNDEIAAGSLLEIKGKIVRVGGKSITVQYEMHNFAKGTVAATLETTSVYFDLTERKAVAIPDDLKARAEQFK</sequence>